<dbReference type="AlphaFoldDB" id="A0A2C9UP93"/>
<dbReference type="Gramene" id="Manes.13G059400.1.v8.1">
    <property type="protein sequence ID" value="Manes.13G059400.1.v8.1.CDS"/>
    <property type="gene ID" value="Manes.13G059400.v8.1"/>
</dbReference>
<dbReference type="STRING" id="3983.A0A2C9UP93"/>
<protein>
    <recommendedName>
        <fullName evidence="3">HMA domain-containing protein</fullName>
    </recommendedName>
</protein>
<evidence type="ECO:0000313" key="2">
    <source>
        <dbReference type="Proteomes" id="UP000091857"/>
    </source>
</evidence>
<proteinExistence type="predicted"/>
<dbReference type="PANTHER" id="PTHR46371">
    <property type="entry name" value="OS04G0464100 PROTEIN"/>
    <property type="match status" value="1"/>
</dbReference>
<keyword evidence="2" id="KW-1185">Reference proteome</keyword>
<accession>A0A2C9UP93</accession>
<name>A0A2C9UP93_MANES</name>
<comment type="caution">
    <text evidence="1">The sequence shown here is derived from an EMBL/GenBank/DDBJ whole genome shotgun (WGS) entry which is preliminary data.</text>
</comment>
<reference evidence="2" key="1">
    <citation type="journal article" date="2016" name="Nat. Biotechnol.">
        <title>Sequencing wild and cultivated cassava and related species reveals extensive interspecific hybridization and genetic diversity.</title>
        <authorList>
            <person name="Bredeson J.V."/>
            <person name="Lyons J.B."/>
            <person name="Prochnik S.E."/>
            <person name="Wu G.A."/>
            <person name="Ha C.M."/>
            <person name="Edsinger-Gonzales E."/>
            <person name="Grimwood J."/>
            <person name="Schmutz J."/>
            <person name="Rabbi I.Y."/>
            <person name="Egesi C."/>
            <person name="Nauluvula P."/>
            <person name="Lebot V."/>
            <person name="Ndunguru J."/>
            <person name="Mkamilo G."/>
            <person name="Bart R.S."/>
            <person name="Setter T.L."/>
            <person name="Gleadow R.M."/>
            <person name="Kulakow P."/>
            <person name="Ferguson M.E."/>
            <person name="Rounsley S."/>
            <person name="Rokhsar D.S."/>
        </authorList>
    </citation>
    <scope>NUCLEOTIDE SEQUENCE [LARGE SCALE GENOMIC DNA]</scope>
    <source>
        <strain evidence="2">cv. AM560-2</strain>
    </source>
</reference>
<dbReference type="OrthoDB" id="851243at2759"/>
<sequence length="120" mass="13569">MTKKKMVIKVFMNGNSKTRSKALQIAVSTDGVQSAALGEKDKDQLEVVGVGVDAVKLVASLRKKLAKWPCLTYILPKTKVHAELLDMNDVEEKKKEETKPVDCSYPYIYHHNPNPFYIYI</sequence>
<dbReference type="EMBL" id="CM004399">
    <property type="protein sequence ID" value="OAY32966.1"/>
    <property type="molecule type" value="Genomic_DNA"/>
</dbReference>
<gene>
    <name evidence="1" type="ORF">MANES_13G059400v8</name>
</gene>
<dbReference type="Gene3D" id="3.30.70.100">
    <property type="match status" value="1"/>
</dbReference>
<dbReference type="Proteomes" id="UP000091857">
    <property type="component" value="Chromosome 13"/>
</dbReference>
<evidence type="ECO:0008006" key="3">
    <source>
        <dbReference type="Google" id="ProtNLM"/>
    </source>
</evidence>
<dbReference type="InterPro" id="IPR044296">
    <property type="entry name" value="HIPP46"/>
</dbReference>
<evidence type="ECO:0000313" key="1">
    <source>
        <dbReference type="EMBL" id="OAY32966.1"/>
    </source>
</evidence>
<organism evidence="1 2">
    <name type="scientific">Manihot esculenta</name>
    <name type="common">Cassava</name>
    <name type="synonym">Jatropha manihot</name>
    <dbReference type="NCBI Taxonomy" id="3983"/>
    <lineage>
        <taxon>Eukaryota</taxon>
        <taxon>Viridiplantae</taxon>
        <taxon>Streptophyta</taxon>
        <taxon>Embryophyta</taxon>
        <taxon>Tracheophyta</taxon>
        <taxon>Spermatophyta</taxon>
        <taxon>Magnoliopsida</taxon>
        <taxon>eudicotyledons</taxon>
        <taxon>Gunneridae</taxon>
        <taxon>Pentapetalae</taxon>
        <taxon>rosids</taxon>
        <taxon>fabids</taxon>
        <taxon>Malpighiales</taxon>
        <taxon>Euphorbiaceae</taxon>
        <taxon>Crotonoideae</taxon>
        <taxon>Manihoteae</taxon>
        <taxon>Manihot</taxon>
    </lineage>
</organism>